<feature type="domain" description="PPM-type phosphatase" evidence="1">
    <location>
        <begin position="129"/>
        <end position="443"/>
    </location>
</feature>
<dbReference type="SMART" id="SM00332">
    <property type="entry name" value="PP2Cc"/>
    <property type="match status" value="1"/>
</dbReference>
<evidence type="ECO:0000259" key="1">
    <source>
        <dbReference type="PROSITE" id="PS51746"/>
    </source>
</evidence>
<dbReference type="Gene3D" id="3.60.40.10">
    <property type="entry name" value="PPM-type phosphatase domain"/>
    <property type="match status" value="1"/>
</dbReference>
<dbReference type="VEuPathDB" id="FungiDB:SDRG_13902"/>
<dbReference type="InterPro" id="IPR036457">
    <property type="entry name" value="PPM-type-like_dom_sf"/>
</dbReference>
<organism evidence="2 3">
    <name type="scientific">Saprolegnia diclina (strain VS20)</name>
    <dbReference type="NCBI Taxonomy" id="1156394"/>
    <lineage>
        <taxon>Eukaryota</taxon>
        <taxon>Sar</taxon>
        <taxon>Stramenopiles</taxon>
        <taxon>Oomycota</taxon>
        <taxon>Saprolegniomycetes</taxon>
        <taxon>Saprolegniales</taxon>
        <taxon>Saprolegniaceae</taxon>
        <taxon>Saprolegnia</taxon>
    </lineage>
</organism>
<dbReference type="eggNOG" id="KOG0700">
    <property type="taxonomic scope" value="Eukaryota"/>
</dbReference>
<dbReference type="OMA" id="HPESCYV"/>
<accession>T0Q4J5</accession>
<proteinExistence type="predicted"/>
<dbReference type="InterPro" id="IPR001932">
    <property type="entry name" value="PPM-type_phosphatase-like_dom"/>
</dbReference>
<dbReference type="InterPro" id="IPR015655">
    <property type="entry name" value="PP2C"/>
</dbReference>
<protein>
    <recommendedName>
        <fullName evidence="1">PPM-type phosphatase domain-containing protein</fullName>
    </recommendedName>
</protein>
<dbReference type="Proteomes" id="UP000030762">
    <property type="component" value="Unassembled WGS sequence"/>
</dbReference>
<dbReference type="GO" id="GO:0004722">
    <property type="term" value="F:protein serine/threonine phosphatase activity"/>
    <property type="evidence" value="ECO:0007669"/>
    <property type="project" value="InterPro"/>
</dbReference>
<sequence length="444" mass="48335">MLGWFYPAVCPKTAVKIAWGHFRFCPFLMLKICGRYSAKVAQRAVARASPARAFVASMGQDRKWRMDATMALGAAVGLALTATALCDAPVVAESPNCDAIADVEEAPVSLNLERQVDVQLARAVAHVRSYSCASYRANYPIEDRFVVQANKKEVFAAVIDGHGGWQVAEYTHGHLIENVKAEVDELRDVTAAKVEAAIKHGYLRTERQLHSLLLPAFQLGFGQVNRVGACTMLAYLQDDLLVLANAGDIRAVLATSDDDGALRAVALSNDHNAKLAVEKERLAREHPNEDNIVVCKHPESCYVKGGLQPTRALGDFAFKYPEFNASPIATERAGGRHIAAPYTPPYVMAIPETKAHVLSASDKFLILGSDGVWDFLENEEAVAIVQAHIAAGKKTEAGRVLVERVIARAAEVKGQTLKEFAALPPGKARRRVHDDTTVVILFFD</sequence>
<dbReference type="EMBL" id="JH767195">
    <property type="protein sequence ID" value="EQC28355.1"/>
    <property type="molecule type" value="Genomic_DNA"/>
</dbReference>
<dbReference type="RefSeq" id="XP_008618225.1">
    <property type="nucleotide sequence ID" value="XM_008620003.1"/>
</dbReference>
<dbReference type="CDD" id="cd00143">
    <property type="entry name" value="PP2Cc"/>
    <property type="match status" value="1"/>
</dbReference>
<gene>
    <name evidence="2" type="ORF">SDRG_13902</name>
</gene>
<evidence type="ECO:0000313" key="2">
    <source>
        <dbReference type="EMBL" id="EQC28355.1"/>
    </source>
</evidence>
<name>T0Q4J5_SAPDV</name>
<dbReference type="Pfam" id="PF00481">
    <property type="entry name" value="PP2C"/>
    <property type="match status" value="1"/>
</dbReference>
<keyword evidence="3" id="KW-1185">Reference proteome</keyword>
<dbReference type="InParanoid" id="T0Q4J5"/>
<evidence type="ECO:0000313" key="3">
    <source>
        <dbReference type="Proteomes" id="UP000030762"/>
    </source>
</evidence>
<dbReference type="STRING" id="1156394.T0Q4J5"/>
<dbReference type="AlphaFoldDB" id="T0Q4J5"/>
<dbReference type="SUPFAM" id="SSF81606">
    <property type="entry name" value="PP2C-like"/>
    <property type="match status" value="1"/>
</dbReference>
<dbReference type="OrthoDB" id="420076at2759"/>
<dbReference type="PROSITE" id="PS51746">
    <property type="entry name" value="PPM_2"/>
    <property type="match status" value="1"/>
</dbReference>
<reference evidence="2 3" key="1">
    <citation type="submission" date="2012-04" db="EMBL/GenBank/DDBJ databases">
        <title>The Genome Sequence of Saprolegnia declina VS20.</title>
        <authorList>
            <consortium name="The Broad Institute Genome Sequencing Platform"/>
            <person name="Russ C."/>
            <person name="Nusbaum C."/>
            <person name="Tyler B."/>
            <person name="van West P."/>
            <person name="Dieguez-Uribeondo J."/>
            <person name="de Bruijn I."/>
            <person name="Tripathy S."/>
            <person name="Jiang R."/>
            <person name="Young S.K."/>
            <person name="Zeng Q."/>
            <person name="Gargeya S."/>
            <person name="Fitzgerald M."/>
            <person name="Haas B."/>
            <person name="Abouelleil A."/>
            <person name="Alvarado L."/>
            <person name="Arachchi H.M."/>
            <person name="Berlin A."/>
            <person name="Chapman S.B."/>
            <person name="Goldberg J."/>
            <person name="Griggs A."/>
            <person name="Gujja S."/>
            <person name="Hansen M."/>
            <person name="Howarth C."/>
            <person name="Imamovic A."/>
            <person name="Larimer J."/>
            <person name="McCowen C."/>
            <person name="Montmayeur A."/>
            <person name="Murphy C."/>
            <person name="Neiman D."/>
            <person name="Pearson M."/>
            <person name="Priest M."/>
            <person name="Roberts A."/>
            <person name="Saif S."/>
            <person name="Shea T."/>
            <person name="Sisk P."/>
            <person name="Sykes S."/>
            <person name="Wortman J."/>
            <person name="Nusbaum C."/>
            <person name="Birren B."/>
        </authorList>
    </citation>
    <scope>NUCLEOTIDE SEQUENCE [LARGE SCALE GENOMIC DNA]</scope>
    <source>
        <strain evidence="2 3">VS20</strain>
    </source>
</reference>
<dbReference type="GeneID" id="19954629"/>
<dbReference type="PANTHER" id="PTHR47992">
    <property type="entry name" value="PROTEIN PHOSPHATASE"/>
    <property type="match status" value="1"/>
</dbReference>